<keyword evidence="1" id="KW-0732">Signal</keyword>
<comment type="caution">
    <text evidence="2">The sequence shown here is derived from an EMBL/GenBank/DDBJ whole genome shotgun (WGS) entry which is preliminary data.</text>
</comment>
<proteinExistence type="predicted"/>
<feature type="chain" id="PRO_5046075127" evidence="1">
    <location>
        <begin position="19"/>
        <end position="380"/>
    </location>
</feature>
<evidence type="ECO:0000256" key="1">
    <source>
        <dbReference type="SAM" id="SignalP"/>
    </source>
</evidence>
<evidence type="ECO:0000313" key="2">
    <source>
        <dbReference type="EMBL" id="MCW7554114.1"/>
    </source>
</evidence>
<accession>A0ABT3MYN8</accession>
<dbReference type="EMBL" id="JAPFCC010000001">
    <property type="protein sequence ID" value="MCW7554114.1"/>
    <property type="molecule type" value="Genomic_DNA"/>
</dbReference>
<protein>
    <submittedName>
        <fullName evidence="2">Uncharacterized protein</fullName>
    </submittedName>
</protein>
<keyword evidence="3" id="KW-1185">Reference proteome</keyword>
<gene>
    <name evidence="2" type="ORF">NX722_16105</name>
</gene>
<evidence type="ECO:0000313" key="3">
    <source>
        <dbReference type="Proteomes" id="UP001209854"/>
    </source>
</evidence>
<dbReference type="RefSeq" id="WP_262563849.1">
    <property type="nucleotide sequence ID" value="NZ_JAPFCC010000001.1"/>
</dbReference>
<organism evidence="2 3">
    <name type="scientific">Endozoicomonas gorgoniicola</name>
    <dbReference type="NCBI Taxonomy" id="1234144"/>
    <lineage>
        <taxon>Bacteria</taxon>
        <taxon>Pseudomonadati</taxon>
        <taxon>Pseudomonadota</taxon>
        <taxon>Gammaproteobacteria</taxon>
        <taxon>Oceanospirillales</taxon>
        <taxon>Endozoicomonadaceae</taxon>
        <taxon>Endozoicomonas</taxon>
    </lineage>
</organism>
<sequence>MTTKLSFILLFAGFYAVASPLIPENPISFANDISDEDFKSSCNGYITNSVMDDFQKENFCSEMSYQRRRLKHEPDSTYWKPHNRLTFNLSYRGQISGKYYEAKIFRTNEHKKLIGYIKKLTDDYQSKDKQGLISDLNKAGIYFLFPVLTYTLDYPEQSVAISSGDVPGTYADDIKGSLHYSDVDVLINIQRNFFTNIGEMVAILDKHVGANSPGERFDIPNFISSQHALFQARKRYPDLYIPIAELESGKNSSYRNFKTFVWFIGYENYKVVERINSNNRFDKKDWVENQKVANFAIESFKVIRDAYFEYVRKNTDENGYFHGTEKKPLMAEVDFDDLLEVLQSKAHHEGIYNVIKTNRDVGFDPGKMNLDKLKNKHTEL</sequence>
<feature type="signal peptide" evidence="1">
    <location>
        <begin position="1"/>
        <end position="18"/>
    </location>
</feature>
<name>A0ABT3MYN8_9GAMM</name>
<reference evidence="2 3" key="1">
    <citation type="submission" date="2022-10" db="EMBL/GenBank/DDBJ databases">
        <title>High-quality genome sequences of two octocoral-associated bacteria, Endozoicomonas euniceicola EF212 and Endozoicomonas gorgoniicola PS125.</title>
        <authorList>
            <person name="Chiou Y.-J."/>
            <person name="Chen Y.-H."/>
        </authorList>
    </citation>
    <scope>NUCLEOTIDE SEQUENCE [LARGE SCALE GENOMIC DNA]</scope>
    <source>
        <strain evidence="2 3">PS125</strain>
    </source>
</reference>
<dbReference type="Proteomes" id="UP001209854">
    <property type="component" value="Unassembled WGS sequence"/>
</dbReference>